<dbReference type="Gene3D" id="3.30.420.10">
    <property type="entry name" value="Ribonuclease H-like superfamily/Ribonuclease H"/>
    <property type="match status" value="1"/>
</dbReference>
<gene>
    <name evidence="1" type="ORF">AVEN_132380_1</name>
</gene>
<keyword evidence="2" id="KW-1185">Reference proteome</keyword>
<evidence type="ECO:0008006" key="3">
    <source>
        <dbReference type="Google" id="ProtNLM"/>
    </source>
</evidence>
<sequence length="106" mass="12414">MFAVGRKADGYPPVRSWFSKSERLVWLAVRSRCWAFLRLRDQHNRKHYQDLLEIYVFPQIDYLEAVTGNSIVFMQDGATPHFSQFVLEALNERFPKSWIGRGGPIP</sequence>
<dbReference type="Proteomes" id="UP000499080">
    <property type="component" value="Unassembled WGS sequence"/>
</dbReference>
<dbReference type="EMBL" id="BGPR01089255">
    <property type="protein sequence ID" value="GBM14586.1"/>
    <property type="molecule type" value="Genomic_DNA"/>
</dbReference>
<organism evidence="1 2">
    <name type="scientific">Araneus ventricosus</name>
    <name type="common">Orbweaver spider</name>
    <name type="synonym">Epeira ventricosa</name>
    <dbReference type="NCBI Taxonomy" id="182803"/>
    <lineage>
        <taxon>Eukaryota</taxon>
        <taxon>Metazoa</taxon>
        <taxon>Ecdysozoa</taxon>
        <taxon>Arthropoda</taxon>
        <taxon>Chelicerata</taxon>
        <taxon>Arachnida</taxon>
        <taxon>Araneae</taxon>
        <taxon>Araneomorphae</taxon>
        <taxon>Entelegynae</taxon>
        <taxon>Araneoidea</taxon>
        <taxon>Araneidae</taxon>
        <taxon>Araneus</taxon>
    </lineage>
</organism>
<name>A0A4Y2DEU4_ARAVE</name>
<dbReference type="GO" id="GO:0003676">
    <property type="term" value="F:nucleic acid binding"/>
    <property type="evidence" value="ECO:0007669"/>
    <property type="project" value="InterPro"/>
</dbReference>
<reference evidence="1 2" key="1">
    <citation type="journal article" date="2019" name="Sci. Rep.">
        <title>Orb-weaving spider Araneus ventricosus genome elucidates the spidroin gene catalogue.</title>
        <authorList>
            <person name="Kono N."/>
            <person name="Nakamura H."/>
            <person name="Ohtoshi R."/>
            <person name="Moran D.A.P."/>
            <person name="Shinohara A."/>
            <person name="Yoshida Y."/>
            <person name="Fujiwara M."/>
            <person name="Mori M."/>
            <person name="Tomita M."/>
            <person name="Arakawa K."/>
        </authorList>
    </citation>
    <scope>NUCLEOTIDE SEQUENCE [LARGE SCALE GENOMIC DNA]</scope>
</reference>
<dbReference type="AlphaFoldDB" id="A0A4Y2DEU4"/>
<proteinExistence type="predicted"/>
<accession>A0A4Y2DEU4</accession>
<comment type="caution">
    <text evidence="1">The sequence shown here is derived from an EMBL/GenBank/DDBJ whole genome shotgun (WGS) entry which is preliminary data.</text>
</comment>
<evidence type="ECO:0000313" key="1">
    <source>
        <dbReference type="EMBL" id="GBM14586.1"/>
    </source>
</evidence>
<protein>
    <recommendedName>
        <fullName evidence="3">Tc1-like transposase DDE domain-containing protein</fullName>
    </recommendedName>
</protein>
<dbReference type="OrthoDB" id="6611281at2759"/>
<evidence type="ECO:0000313" key="2">
    <source>
        <dbReference type="Proteomes" id="UP000499080"/>
    </source>
</evidence>
<dbReference type="InterPro" id="IPR036397">
    <property type="entry name" value="RNaseH_sf"/>
</dbReference>